<proteinExistence type="predicted"/>
<evidence type="ECO:0000313" key="3">
    <source>
        <dbReference type="Proteomes" id="UP001054945"/>
    </source>
</evidence>
<gene>
    <name evidence="2" type="ORF">CEXT_5481</name>
</gene>
<accession>A0AAV4XI10</accession>
<keyword evidence="3" id="KW-1185">Reference proteome</keyword>
<protein>
    <submittedName>
        <fullName evidence="2">Uncharacterized protein</fullName>
    </submittedName>
</protein>
<dbReference type="EMBL" id="BPLR01017803">
    <property type="protein sequence ID" value="GIY94586.1"/>
    <property type="molecule type" value="Genomic_DNA"/>
</dbReference>
<feature type="region of interest" description="Disordered" evidence="1">
    <location>
        <begin position="43"/>
        <end position="64"/>
    </location>
</feature>
<name>A0AAV4XI10_CAEEX</name>
<evidence type="ECO:0000313" key="2">
    <source>
        <dbReference type="EMBL" id="GIY94586.1"/>
    </source>
</evidence>
<organism evidence="2 3">
    <name type="scientific">Caerostris extrusa</name>
    <name type="common">Bark spider</name>
    <name type="synonym">Caerostris bankana</name>
    <dbReference type="NCBI Taxonomy" id="172846"/>
    <lineage>
        <taxon>Eukaryota</taxon>
        <taxon>Metazoa</taxon>
        <taxon>Ecdysozoa</taxon>
        <taxon>Arthropoda</taxon>
        <taxon>Chelicerata</taxon>
        <taxon>Arachnida</taxon>
        <taxon>Araneae</taxon>
        <taxon>Araneomorphae</taxon>
        <taxon>Entelegynae</taxon>
        <taxon>Araneoidea</taxon>
        <taxon>Araneidae</taxon>
        <taxon>Caerostris</taxon>
    </lineage>
</organism>
<sequence length="79" mass="9127">MSPVLFEHRIFLTCRRRTTFLASTAGIISVTCDGQTRRWNGANRKRDSFAHKAREEPEDSEINSKIYSSKLGKRELVQQ</sequence>
<comment type="caution">
    <text evidence="2">The sequence shown here is derived from an EMBL/GenBank/DDBJ whole genome shotgun (WGS) entry which is preliminary data.</text>
</comment>
<dbReference type="Proteomes" id="UP001054945">
    <property type="component" value="Unassembled WGS sequence"/>
</dbReference>
<dbReference type="AlphaFoldDB" id="A0AAV4XI10"/>
<reference evidence="2 3" key="1">
    <citation type="submission" date="2021-06" db="EMBL/GenBank/DDBJ databases">
        <title>Caerostris extrusa draft genome.</title>
        <authorList>
            <person name="Kono N."/>
            <person name="Arakawa K."/>
        </authorList>
    </citation>
    <scope>NUCLEOTIDE SEQUENCE [LARGE SCALE GENOMIC DNA]</scope>
</reference>
<feature type="compositionally biased region" description="Basic and acidic residues" evidence="1">
    <location>
        <begin position="44"/>
        <end position="55"/>
    </location>
</feature>
<evidence type="ECO:0000256" key="1">
    <source>
        <dbReference type="SAM" id="MobiDB-lite"/>
    </source>
</evidence>